<organism evidence="2 3">
    <name type="scientific">Flammeovirga aprica JL-4</name>
    <dbReference type="NCBI Taxonomy" id="694437"/>
    <lineage>
        <taxon>Bacteria</taxon>
        <taxon>Pseudomonadati</taxon>
        <taxon>Bacteroidota</taxon>
        <taxon>Cytophagia</taxon>
        <taxon>Cytophagales</taxon>
        <taxon>Flammeovirgaceae</taxon>
        <taxon>Flammeovirga</taxon>
    </lineage>
</organism>
<evidence type="ECO:0000256" key="1">
    <source>
        <dbReference type="SAM" id="Phobius"/>
    </source>
</evidence>
<dbReference type="PANTHER" id="PTHR37841:SF1">
    <property type="entry name" value="DUF3298 DOMAIN-CONTAINING PROTEIN"/>
    <property type="match status" value="1"/>
</dbReference>
<dbReference type="InterPro" id="IPR032774">
    <property type="entry name" value="WG_beta_rep"/>
</dbReference>
<comment type="caution">
    <text evidence="2">The sequence shown here is derived from an EMBL/GenBank/DDBJ whole genome shotgun (WGS) entry which is preliminary data.</text>
</comment>
<sequence length="1082" mass="127111">MKKSITIFLIIGVLISVGYYFSKPRIPKIEKHMFEGLGAIDDDQKAHIDSMIPIGTPPKFVKDIETDTDALLDKFFNSFDDAFNQAFNAMLSKDKGSYIKSYKSVENKTRKIYRQILKKNPKINTFTSDGNRLTSDKLKDLEFKGFYNADFVGLRVDGHHIVKKKGKYGLIDTDGKIVIPIEYTMIDVPSEGKVSAMKNGKWGYLNLKGETVIPFHFDEAQIFIDGYAHVISNEISGVIDSNGNWVSDPEKNNNWLINYVEVTNRKFGGTGFGMSNYYSFWSLYNVVKKEYYAVHFDDNYGSWKRGYEYSRKDKEPYQNLRCYYILYNSVVVDRKGRIVNVMKRDITCDKELKGFGIVPNDDITYLVVPQGETIILQAEYKGYNNNYIRLERNEVGYFFDIRTQQDVKNSFGLRYANDSYYWVRNSKGVYVCYNYDGKVLMEPDDYDGHAVYTKNGLKGLVYNGYYTDAVFDDIILKGDYFLGQKDKKWAVFNHDLENYTDFDYSKIENLNENTFKLYVNADREDYKVLMEKRLYKKTLIGSNYDSTDTDKTEDKELHRFPLYHPEEYEANVVYGFVDKEGELVIPFQFEEATTFINGIAIVKGRLNDSDSFLYGVINTEGNYIVPPIYSKINRIDDNHFLIMEDGEELYNFTLYDDDLNVIEKFEEYSEFWDTRTVNSMFFLKRDDNSVHMYDIITKTSKIFSRKWFEEHDLSFYSLRHDYSSRKNDDNSVFEIRHQINNTITYLKENNIRFTILDSTITQKTWRETKVYRIQTPEKIPIEMIKNEMDTVIKVEEGFVYTISSELDFYEFYELRAMEKVTFDGAVPYYTTDFEQYYCIDSNYKKGIYNAKLQKWDIPILYDDISTDSVGNLLYVKKDKQIHYANLNGKISDLSVPSSSPYKGIISSNRFIQFDSKKDSIYDLFEDKFFEIPSTDQDAKLYYVKNDLVMISGHQFYNLDKGIHKDLFSDSLFIDGYKDEKIDVHIPIEQDNHEDLKGLIFYLDKEYDDDQYGILDEEGNIITRNTGYKYIMPMISETTYAYVKHYFSGLNIFMKIDEKKEEKLLSSQGMEFFEVYEQLEDHL</sequence>
<accession>A0A7X9XD13</accession>
<name>A0A7X9XD13_9BACT</name>
<feature type="transmembrane region" description="Helical" evidence="1">
    <location>
        <begin position="5"/>
        <end position="22"/>
    </location>
</feature>
<dbReference type="Pfam" id="PF14903">
    <property type="entry name" value="WG_beta_rep"/>
    <property type="match status" value="3"/>
</dbReference>
<dbReference type="AlphaFoldDB" id="A0A7X9XD13"/>
<gene>
    <name evidence="2" type="ORF">HHU12_30705</name>
</gene>
<protein>
    <submittedName>
        <fullName evidence="2">WG repeat-containing protein</fullName>
    </submittedName>
</protein>
<evidence type="ECO:0000313" key="3">
    <source>
        <dbReference type="Proteomes" id="UP000576082"/>
    </source>
</evidence>
<dbReference type="SUPFAM" id="SSF69360">
    <property type="entry name" value="Cell wall binding repeat"/>
    <property type="match status" value="1"/>
</dbReference>
<dbReference type="Proteomes" id="UP000576082">
    <property type="component" value="Unassembled WGS sequence"/>
</dbReference>
<dbReference type="EMBL" id="JABANE010000155">
    <property type="protein sequence ID" value="NME72372.1"/>
    <property type="molecule type" value="Genomic_DNA"/>
</dbReference>
<evidence type="ECO:0000313" key="2">
    <source>
        <dbReference type="EMBL" id="NME72372.1"/>
    </source>
</evidence>
<dbReference type="PANTHER" id="PTHR37841">
    <property type="entry name" value="GLR2918 PROTEIN"/>
    <property type="match status" value="1"/>
</dbReference>
<proteinExistence type="predicted"/>
<keyword evidence="1" id="KW-0812">Transmembrane</keyword>
<keyword evidence="1" id="KW-1133">Transmembrane helix</keyword>
<keyword evidence="3" id="KW-1185">Reference proteome</keyword>
<keyword evidence="1" id="KW-0472">Membrane</keyword>
<reference evidence="2 3" key="1">
    <citation type="submission" date="2020-04" db="EMBL/GenBank/DDBJ databases">
        <title>Flammeovirga sp. SR4, a novel species isolated from seawater.</title>
        <authorList>
            <person name="Wang X."/>
        </authorList>
    </citation>
    <scope>NUCLEOTIDE SEQUENCE [LARGE SCALE GENOMIC DNA]</scope>
    <source>
        <strain evidence="2 3">ATCC 23126</strain>
    </source>
</reference>
<dbReference type="RefSeq" id="WP_169660566.1">
    <property type="nucleotide sequence ID" value="NZ_JABANE010000155.1"/>
</dbReference>